<feature type="region of interest" description="Disordered" evidence="1">
    <location>
        <begin position="692"/>
        <end position="746"/>
    </location>
</feature>
<dbReference type="Proteomes" id="UP001174934">
    <property type="component" value="Unassembled WGS sequence"/>
</dbReference>
<feature type="compositionally biased region" description="Low complexity" evidence="1">
    <location>
        <begin position="694"/>
        <end position="714"/>
    </location>
</feature>
<protein>
    <recommendedName>
        <fullName evidence="2">PhoD-like phosphatase domain-containing protein</fullName>
    </recommendedName>
</protein>
<feature type="compositionally biased region" description="Polar residues" evidence="1">
    <location>
        <begin position="824"/>
        <end position="834"/>
    </location>
</feature>
<feature type="region of interest" description="Disordered" evidence="1">
    <location>
        <begin position="796"/>
        <end position="849"/>
    </location>
</feature>
<dbReference type="Pfam" id="PF19050">
    <property type="entry name" value="PhoD_2"/>
    <property type="match status" value="3"/>
</dbReference>
<reference evidence="3" key="1">
    <citation type="submission" date="2023-06" db="EMBL/GenBank/DDBJ databases">
        <title>Genome-scale phylogeny and comparative genomics of the fungal order Sordariales.</title>
        <authorList>
            <consortium name="Lawrence Berkeley National Laboratory"/>
            <person name="Hensen N."/>
            <person name="Bonometti L."/>
            <person name="Westerberg I."/>
            <person name="Brannstrom I.O."/>
            <person name="Guillou S."/>
            <person name="Cros-Aarteil S."/>
            <person name="Calhoun S."/>
            <person name="Haridas S."/>
            <person name="Kuo A."/>
            <person name="Mondo S."/>
            <person name="Pangilinan J."/>
            <person name="Riley R."/>
            <person name="LaButti K."/>
            <person name="Andreopoulos B."/>
            <person name="Lipzen A."/>
            <person name="Chen C."/>
            <person name="Yanf M."/>
            <person name="Daum C."/>
            <person name="Ng V."/>
            <person name="Clum A."/>
            <person name="Steindorff A."/>
            <person name="Ohm R."/>
            <person name="Martin F."/>
            <person name="Silar P."/>
            <person name="Natvig D."/>
            <person name="Lalanne C."/>
            <person name="Gautier V."/>
            <person name="Ament-velasquez S.L."/>
            <person name="Kruys A."/>
            <person name="Hutchinson M.I."/>
            <person name="Powell A.J."/>
            <person name="Barry K."/>
            <person name="Miller A.N."/>
            <person name="Grigoriev I.V."/>
            <person name="Debuchy R."/>
            <person name="Gladieux P."/>
            <person name="Thoren M.H."/>
            <person name="Johannesson H."/>
        </authorList>
    </citation>
    <scope>NUCLEOTIDE SEQUENCE</scope>
    <source>
        <strain evidence="3">SMH3391-2</strain>
    </source>
</reference>
<keyword evidence="4" id="KW-1185">Reference proteome</keyword>
<dbReference type="Gene3D" id="3.60.21.70">
    <property type="entry name" value="PhoD-like phosphatase"/>
    <property type="match status" value="1"/>
</dbReference>
<comment type="caution">
    <text evidence="3">The sequence shown here is derived from an EMBL/GenBank/DDBJ whole genome shotgun (WGS) entry which is preliminary data.</text>
</comment>
<feature type="compositionally biased region" description="Low complexity" evidence="1">
    <location>
        <begin position="37"/>
        <end position="54"/>
    </location>
</feature>
<evidence type="ECO:0000256" key="1">
    <source>
        <dbReference type="SAM" id="MobiDB-lite"/>
    </source>
</evidence>
<dbReference type="PANTHER" id="PTHR46689:SF3">
    <property type="entry name" value="PHOD-LIKE PHOSPHATASE DOMAIN-CONTAINING PROTEIN"/>
    <property type="match status" value="1"/>
</dbReference>
<feature type="domain" description="PhoD-like phosphatase" evidence="2">
    <location>
        <begin position="538"/>
        <end position="700"/>
    </location>
</feature>
<feature type="domain" description="PhoD-like phosphatase" evidence="2">
    <location>
        <begin position="452"/>
        <end position="525"/>
    </location>
</feature>
<dbReference type="GO" id="GO:0016020">
    <property type="term" value="C:membrane"/>
    <property type="evidence" value="ECO:0007669"/>
    <property type="project" value="TreeGrafter"/>
</dbReference>
<dbReference type="CDD" id="cd07389">
    <property type="entry name" value="MPP_PhoD"/>
    <property type="match status" value="1"/>
</dbReference>
<sequence>MASRHARGDDDDDDDDVLHEGRNPYASSTRWRHQESAAFAKHARQQAQHAQPMAREADSHSRVGDLADFLNSSRISPDNGAGRPTTPRFTPIMAGAAGAHSVVANGGSGEVAGPDDYQTDVRPDGKDVVCGPLLNYRRMEGTQWFGSVLVVTRGGGRSQPFTPSLVLRRAGGAHDAPGQTIQGTCLYSDPRNTFWRFDLSVELERSEAMWEYALPDMRIHSKTKPRVNKFFVPAVTESMRIMFHSCNGFSVGTDEDAWSGAALWNDVMRRHKEVPFHVMLGGGDQIYNDGIRVAGPLRDWTNITNPKKRREYPFPEKLRRECDNYYLNNYIKWYSTEPFAAANGQIAQLNIWDDHDIIDGFGSYVNEFMKCDVFRGIGGLAHKYYMLFQHHLPPPTSTYCSDAVQPTANEEGQGADPNQMMDTYVHPAMTESNYIVGSQAGPYVAEHSHNMFTKLGARIAFLGIDARTERTRHQVNYPETYDQIFNRLKQELSSAASSGNPFKHLILLLGIPIAYPRLTWLENIFASPVLGPVKFMHRRMGLGGNFFNSFDGSVDLLDDLDDHYTARTHKKERNRLVERLQGICAEFSIRITILGGDVHLAALGRFYSNPKLNIPAENDYRYMANVVSSAIVNKPPPQAVANLLSRRNKIHHLNHETDETLLKMFDKDPGDSVKTAKHNLVTMPSRNFAIITENSPNNAHNGAPAPAASNGAAPDLLAPPNLDGEHGAPLGSSAGHSTRSKVSAIRPSKDAHFAISAGEVDAGTKHKAASPIEHGKGSDGSLDVCIRVEINQHDRQGRTEGYGLSIPTLDYRGPKPPSLASPRSAGSASLTVSSVGDGDQRHHGENGGH</sequence>
<dbReference type="AlphaFoldDB" id="A0AA39XA48"/>
<accession>A0AA39XA48</accession>
<dbReference type="InterPro" id="IPR018946">
    <property type="entry name" value="PhoD-like_MPP"/>
</dbReference>
<proteinExistence type="predicted"/>
<dbReference type="PANTHER" id="PTHR46689">
    <property type="entry name" value="MEMBRANE PROTEIN, PUTATIVE-RELATED"/>
    <property type="match status" value="1"/>
</dbReference>
<dbReference type="EMBL" id="JAULSR010000002">
    <property type="protein sequence ID" value="KAK0630151.1"/>
    <property type="molecule type" value="Genomic_DNA"/>
</dbReference>
<dbReference type="InterPro" id="IPR043904">
    <property type="entry name" value="PhoD_2-like"/>
</dbReference>
<feature type="domain" description="PhoD-like phosphatase" evidence="2">
    <location>
        <begin position="207"/>
        <end position="391"/>
    </location>
</feature>
<feature type="region of interest" description="Disordered" evidence="1">
    <location>
        <begin position="1"/>
        <end position="62"/>
    </location>
</feature>
<feature type="compositionally biased region" description="Basic and acidic residues" evidence="1">
    <location>
        <begin position="838"/>
        <end position="849"/>
    </location>
</feature>
<evidence type="ECO:0000259" key="2">
    <source>
        <dbReference type="Pfam" id="PF19050"/>
    </source>
</evidence>
<name>A0AA39XA48_9PEZI</name>
<dbReference type="InterPro" id="IPR038607">
    <property type="entry name" value="PhoD-like_sf"/>
</dbReference>
<evidence type="ECO:0000313" key="4">
    <source>
        <dbReference type="Proteomes" id="UP001174934"/>
    </source>
</evidence>
<gene>
    <name evidence="3" type="ORF">B0T17DRAFT_506648</name>
</gene>
<organism evidence="3 4">
    <name type="scientific">Bombardia bombarda</name>
    <dbReference type="NCBI Taxonomy" id="252184"/>
    <lineage>
        <taxon>Eukaryota</taxon>
        <taxon>Fungi</taxon>
        <taxon>Dikarya</taxon>
        <taxon>Ascomycota</taxon>
        <taxon>Pezizomycotina</taxon>
        <taxon>Sordariomycetes</taxon>
        <taxon>Sordariomycetidae</taxon>
        <taxon>Sordariales</taxon>
        <taxon>Lasiosphaeriaceae</taxon>
        <taxon>Bombardia</taxon>
    </lineage>
</organism>
<evidence type="ECO:0000313" key="3">
    <source>
        <dbReference type="EMBL" id="KAK0630151.1"/>
    </source>
</evidence>